<dbReference type="PANTHER" id="PTHR11328:SF36">
    <property type="entry name" value="MELIBIOSE PERMEASE"/>
    <property type="match status" value="1"/>
</dbReference>
<protein>
    <submittedName>
        <fullName evidence="4">Sugar transporter</fullName>
    </submittedName>
</protein>
<dbReference type="InterPro" id="IPR039672">
    <property type="entry name" value="MFS_2"/>
</dbReference>
<dbReference type="GO" id="GO:0008643">
    <property type="term" value="P:carbohydrate transport"/>
    <property type="evidence" value="ECO:0007669"/>
    <property type="project" value="InterPro"/>
</dbReference>
<sequence>MKRNIFTFGFGTIGRDMLYSLVSMYLIVYLTEVLTLSNATMWWITFIIVGARVFDAVNDPIMGTIVDNTKSRWGKFKPWIAFGALTSGLFTILLFTDFGLTNGAFIALFALVYVGWGVAFTTNDISYWAMLPSLSVSQRDRGKMMGVARIFANIGLFSVVVGIVPITKALEATTGSMTQAYFIFTIAIVAIMWVGQSVTLFGVKEPKGLFVEQEKTTLSGLLHTLRNNDQLLALAIAMSVFMIGYVTTTSFGLYYFIYAFEDEGMYSIFALVLGVSQLGTLALFPLISKRFTRGQLFTFGTIFVFIGYIIFYFAPMNMLVIGPAGLFLFIGQALIQVLMYLFLADCIEYGQWKLGRRNEGITFSVQPFINKIGGAIATGIVGAVAIISGINDADGDPSLLPAGGVELLKASMLILPLLLIIASYIIYRKLFKIDEKFYATMIKDLKDRGELNLSDDDAERVIEDKFI</sequence>
<keyword evidence="2" id="KW-0769">Symport</keyword>
<feature type="transmembrane region" description="Helical" evidence="3">
    <location>
        <begin position="7"/>
        <end position="28"/>
    </location>
</feature>
<dbReference type="GO" id="GO:0005886">
    <property type="term" value="C:plasma membrane"/>
    <property type="evidence" value="ECO:0007669"/>
    <property type="project" value="TreeGrafter"/>
</dbReference>
<reference evidence="4 5" key="1">
    <citation type="submission" date="2020-02" db="EMBL/GenBank/DDBJ databases">
        <authorList>
            <person name="Zheng R.K."/>
            <person name="Sun C.M."/>
        </authorList>
    </citation>
    <scope>NUCLEOTIDE SEQUENCE [LARGE SCALE GENOMIC DNA]</scope>
    <source>
        <strain evidence="5">zrk13</strain>
    </source>
</reference>
<dbReference type="EMBL" id="CP048914">
    <property type="protein sequence ID" value="QMS85999.1"/>
    <property type="molecule type" value="Genomic_DNA"/>
</dbReference>
<feature type="transmembrane region" description="Helical" evidence="3">
    <location>
        <begin position="296"/>
        <end position="314"/>
    </location>
</feature>
<organism evidence="4 5">
    <name type="scientific">Candidatus Xianfuyuplasma coldseepsis</name>
    <dbReference type="NCBI Taxonomy" id="2782163"/>
    <lineage>
        <taxon>Bacteria</taxon>
        <taxon>Bacillati</taxon>
        <taxon>Mycoplasmatota</taxon>
        <taxon>Mollicutes</taxon>
        <taxon>Candidatus Izemoplasmatales</taxon>
        <taxon>Candidatus Izemoplasmataceae</taxon>
        <taxon>Candidatus Xianfuyuplasma</taxon>
    </lineage>
</organism>
<keyword evidence="3" id="KW-0472">Membrane</keyword>
<feature type="transmembrane region" description="Helical" evidence="3">
    <location>
        <begin position="104"/>
        <end position="125"/>
    </location>
</feature>
<keyword evidence="1" id="KW-0813">Transport</keyword>
<dbReference type="SUPFAM" id="SSF103473">
    <property type="entry name" value="MFS general substrate transporter"/>
    <property type="match status" value="1"/>
</dbReference>
<gene>
    <name evidence="4" type="ORF">G4Z02_02400</name>
</gene>
<name>A0A7L7KUB6_9MOLU</name>
<evidence type="ECO:0000313" key="4">
    <source>
        <dbReference type="EMBL" id="QMS85999.1"/>
    </source>
</evidence>
<proteinExistence type="predicted"/>
<feature type="transmembrane region" description="Helical" evidence="3">
    <location>
        <begin position="368"/>
        <end position="390"/>
    </location>
</feature>
<dbReference type="NCBIfam" id="TIGR00792">
    <property type="entry name" value="gph"/>
    <property type="match status" value="1"/>
</dbReference>
<keyword evidence="3" id="KW-0812">Transmembrane</keyword>
<evidence type="ECO:0000256" key="2">
    <source>
        <dbReference type="ARBA" id="ARBA00022847"/>
    </source>
</evidence>
<feature type="transmembrane region" description="Helical" evidence="3">
    <location>
        <begin position="146"/>
        <end position="167"/>
    </location>
</feature>
<feature type="transmembrane region" description="Helical" evidence="3">
    <location>
        <begin position="410"/>
        <end position="427"/>
    </location>
</feature>
<evidence type="ECO:0000256" key="3">
    <source>
        <dbReference type="SAM" id="Phobius"/>
    </source>
</evidence>
<dbReference type="GO" id="GO:0006814">
    <property type="term" value="P:sodium ion transport"/>
    <property type="evidence" value="ECO:0007669"/>
    <property type="project" value="InterPro"/>
</dbReference>
<feature type="transmembrane region" description="Helical" evidence="3">
    <location>
        <begin position="326"/>
        <end position="347"/>
    </location>
</feature>
<dbReference type="InterPro" id="IPR001927">
    <property type="entry name" value="Na/Gal_symport"/>
</dbReference>
<dbReference type="Gene3D" id="1.20.1250.20">
    <property type="entry name" value="MFS general substrate transporter like domains"/>
    <property type="match status" value="1"/>
</dbReference>
<feature type="transmembrane region" description="Helical" evidence="3">
    <location>
        <begin position="79"/>
        <end position="98"/>
    </location>
</feature>
<feature type="transmembrane region" description="Helical" evidence="3">
    <location>
        <begin position="40"/>
        <end position="58"/>
    </location>
</feature>
<dbReference type="KEGG" id="xcl:G4Z02_02400"/>
<keyword evidence="4" id="KW-0762">Sugar transport</keyword>
<dbReference type="Pfam" id="PF13347">
    <property type="entry name" value="MFS_2"/>
    <property type="match status" value="1"/>
</dbReference>
<dbReference type="AlphaFoldDB" id="A0A7L7KUB6"/>
<keyword evidence="5" id="KW-1185">Reference proteome</keyword>
<dbReference type="PANTHER" id="PTHR11328">
    <property type="entry name" value="MAJOR FACILITATOR SUPERFAMILY DOMAIN-CONTAINING PROTEIN"/>
    <property type="match status" value="1"/>
</dbReference>
<dbReference type="RefSeq" id="WP_258878697.1">
    <property type="nucleotide sequence ID" value="NZ_CP048914.1"/>
</dbReference>
<feature type="transmembrane region" description="Helical" evidence="3">
    <location>
        <begin position="231"/>
        <end position="258"/>
    </location>
</feature>
<dbReference type="Proteomes" id="UP000514720">
    <property type="component" value="Chromosome"/>
</dbReference>
<keyword evidence="3" id="KW-1133">Transmembrane helix</keyword>
<dbReference type="GO" id="GO:0015293">
    <property type="term" value="F:symporter activity"/>
    <property type="evidence" value="ECO:0007669"/>
    <property type="project" value="UniProtKB-KW"/>
</dbReference>
<feature type="transmembrane region" description="Helical" evidence="3">
    <location>
        <begin position="264"/>
        <end position="284"/>
    </location>
</feature>
<dbReference type="InterPro" id="IPR036259">
    <property type="entry name" value="MFS_trans_sf"/>
</dbReference>
<evidence type="ECO:0000313" key="5">
    <source>
        <dbReference type="Proteomes" id="UP000514720"/>
    </source>
</evidence>
<evidence type="ECO:0000256" key="1">
    <source>
        <dbReference type="ARBA" id="ARBA00022448"/>
    </source>
</evidence>
<feature type="transmembrane region" description="Helical" evidence="3">
    <location>
        <begin position="179"/>
        <end position="203"/>
    </location>
</feature>
<accession>A0A7L7KUB6</accession>